<evidence type="ECO:0000313" key="3">
    <source>
        <dbReference type="Proteomes" id="UP001526201"/>
    </source>
</evidence>
<comment type="caution">
    <text evidence="2">The sequence shown here is derived from an EMBL/GenBank/DDBJ whole genome shotgun (WGS) entry which is preliminary data.</text>
</comment>
<sequence>MTPESPAAAAKYVPSPIQGEVQRPAREPAAAQPDRSRLMSVSSVVDEVRNHVANLSAVPAQNLPEWLQSLDVPPGWQLAQIGTDAVPLGRVVLSGHKPEGGWEGCETLSLFGFNGTLPENVLTESADRTLRDLDADNVNSISLTIAADSSAAAVRSSGYFTTSGRRVWAQYSTYVGRNEGGEEGFLIEHAIYIDAAQRPLLRHDVEDMGDAVHSAFLGRLVTVDPTTPNRI</sequence>
<proteinExistence type="predicted"/>
<feature type="region of interest" description="Disordered" evidence="1">
    <location>
        <begin position="1"/>
        <end position="38"/>
    </location>
</feature>
<dbReference type="Proteomes" id="UP001526201">
    <property type="component" value="Unassembled WGS sequence"/>
</dbReference>
<evidence type="ECO:0000313" key="2">
    <source>
        <dbReference type="EMBL" id="MCV7229094.1"/>
    </source>
</evidence>
<evidence type="ECO:0000256" key="1">
    <source>
        <dbReference type="SAM" id="MobiDB-lite"/>
    </source>
</evidence>
<dbReference type="RefSeq" id="WP_264070287.1">
    <property type="nucleotide sequence ID" value="NZ_JACKTY010000039.1"/>
</dbReference>
<gene>
    <name evidence="2" type="ORF">H7J73_24060</name>
</gene>
<organism evidence="2 3">
    <name type="scientific">Mycolicibacterium komossense</name>
    <dbReference type="NCBI Taxonomy" id="1779"/>
    <lineage>
        <taxon>Bacteria</taxon>
        <taxon>Bacillati</taxon>
        <taxon>Actinomycetota</taxon>
        <taxon>Actinomycetes</taxon>
        <taxon>Mycobacteriales</taxon>
        <taxon>Mycobacteriaceae</taxon>
        <taxon>Mycolicibacterium</taxon>
    </lineage>
</organism>
<protein>
    <submittedName>
        <fullName evidence="2">Uncharacterized protein</fullName>
    </submittedName>
</protein>
<name>A0ABT3CHS4_9MYCO</name>
<reference evidence="2 3" key="1">
    <citation type="journal article" date="2022" name="BMC Genomics">
        <title>Comparative genome analysis of mycobacteria focusing on tRNA and non-coding RNA.</title>
        <authorList>
            <person name="Behra P.R.K."/>
            <person name="Pettersson B.M.F."/>
            <person name="Ramesh M."/>
            <person name="Das S."/>
            <person name="Dasgupta S."/>
            <person name="Kirsebom L.A."/>
        </authorList>
    </citation>
    <scope>NUCLEOTIDE SEQUENCE [LARGE SCALE GENOMIC DNA]</scope>
    <source>
        <strain evidence="2 3">DSM 44078</strain>
    </source>
</reference>
<accession>A0ABT3CHS4</accession>
<keyword evidence="3" id="KW-1185">Reference proteome</keyword>
<dbReference type="EMBL" id="JACKTY010000039">
    <property type="protein sequence ID" value="MCV7229094.1"/>
    <property type="molecule type" value="Genomic_DNA"/>
</dbReference>